<organism evidence="1 2">
    <name type="scientific">Flavobacterium oncorhynchi</name>
    <dbReference type="NCBI Taxonomy" id="728056"/>
    <lineage>
        <taxon>Bacteria</taxon>
        <taxon>Pseudomonadati</taxon>
        <taxon>Bacteroidota</taxon>
        <taxon>Flavobacteriia</taxon>
        <taxon>Flavobacteriales</taxon>
        <taxon>Flavobacteriaceae</taxon>
        <taxon>Flavobacterium</taxon>
    </lineage>
</organism>
<sequence>MSTNYTAVIEEGKVPNTYMTGEVSYKKQTSEIHPKNTIIKEVTFEPCARSKWHSNASLHLLIATNGAGFYQEKGGEIRTLHKDEVVTILPGVEHWYGATPLSKFSYIAIITEIDKGTGVWLESVNDEEYYGTSNYNI</sequence>
<dbReference type="PANTHER" id="PTHR43698:SF1">
    <property type="entry name" value="BLL4564 PROTEIN"/>
    <property type="match status" value="1"/>
</dbReference>
<evidence type="ECO:0000313" key="1">
    <source>
        <dbReference type="EMBL" id="OXA95678.1"/>
    </source>
</evidence>
<comment type="caution">
    <text evidence="1">The sequence shown here is derived from an EMBL/GenBank/DDBJ whole genome shotgun (WGS) entry which is preliminary data.</text>
</comment>
<accession>A0A226HP59</accession>
<dbReference type="EMBL" id="MUHA01000030">
    <property type="protein sequence ID" value="OXA95678.1"/>
    <property type="molecule type" value="Genomic_DNA"/>
</dbReference>
<name>A0A226HP59_9FLAO</name>
<keyword evidence="2" id="KW-1185">Reference proteome</keyword>
<proteinExistence type="predicted"/>
<evidence type="ECO:0008006" key="3">
    <source>
        <dbReference type="Google" id="ProtNLM"/>
    </source>
</evidence>
<dbReference type="RefSeq" id="WP_089055772.1">
    <property type="nucleotide sequence ID" value="NZ_MUHA01000030.1"/>
</dbReference>
<dbReference type="InterPro" id="IPR047263">
    <property type="entry name" value="HNL-like_cupin"/>
</dbReference>
<reference evidence="1 2" key="1">
    <citation type="submission" date="2016-11" db="EMBL/GenBank/DDBJ databases">
        <title>Whole genomes of Flavobacteriaceae.</title>
        <authorList>
            <person name="Stine C."/>
            <person name="Li C."/>
            <person name="Tadesse D."/>
        </authorList>
    </citation>
    <scope>NUCLEOTIDE SEQUENCE [LARGE SCALE GENOMIC DNA]</scope>
    <source>
        <strain evidence="1 2">CCUG 59446</strain>
    </source>
</reference>
<dbReference type="SUPFAM" id="SSF51182">
    <property type="entry name" value="RmlC-like cupins"/>
    <property type="match status" value="1"/>
</dbReference>
<dbReference type="InterPro" id="IPR014710">
    <property type="entry name" value="RmlC-like_jellyroll"/>
</dbReference>
<dbReference type="CDD" id="cd02233">
    <property type="entry name" value="cupin_HNL-like"/>
    <property type="match status" value="1"/>
</dbReference>
<protein>
    <recommendedName>
        <fullName evidence="3">Cupin</fullName>
    </recommendedName>
</protein>
<gene>
    <name evidence="1" type="ORF">B0A75_18585</name>
</gene>
<dbReference type="InterPro" id="IPR011051">
    <property type="entry name" value="RmlC_Cupin_sf"/>
</dbReference>
<evidence type="ECO:0000313" key="2">
    <source>
        <dbReference type="Proteomes" id="UP000198336"/>
    </source>
</evidence>
<dbReference type="PANTHER" id="PTHR43698">
    <property type="entry name" value="RIBD C-TERMINAL DOMAIN CONTAINING PROTEIN"/>
    <property type="match status" value="1"/>
</dbReference>
<dbReference type="Gene3D" id="2.60.120.10">
    <property type="entry name" value="Jelly Rolls"/>
    <property type="match status" value="1"/>
</dbReference>
<dbReference type="Proteomes" id="UP000198336">
    <property type="component" value="Unassembled WGS sequence"/>
</dbReference>
<dbReference type="AlphaFoldDB" id="A0A226HP59"/>